<dbReference type="InterPro" id="IPR010723">
    <property type="entry name" value="HemN_C"/>
</dbReference>
<keyword evidence="2" id="KW-0949">S-adenosyl-L-methionine</keyword>
<reference evidence="4" key="1">
    <citation type="journal article" date="2014" name="Int. J. Syst. Evol. Microbiol.">
        <title>Complete genome sequence of Corynebacterium casei LMG S-19264T (=DSM 44701T), isolated from a smear-ripened cheese.</title>
        <authorList>
            <consortium name="US DOE Joint Genome Institute (JGI-PGF)"/>
            <person name="Walter F."/>
            <person name="Albersmeier A."/>
            <person name="Kalinowski J."/>
            <person name="Ruckert C."/>
        </authorList>
    </citation>
    <scope>NUCLEOTIDE SEQUENCE</scope>
    <source>
        <strain evidence="4">KCTC 12368</strain>
    </source>
</reference>
<evidence type="ECO:0000313" key="5">
    <source>
        <dbReference type="Proteomes" id="UP000619457"/>
    </source>
</evidence>
<keyword evidence="2" id="KW-0004">4Fe-4S</keyword>
<dbReference type="SMART" id="SM00729">
    <property type="entry name" value="Elp3"/>
    <property type="match status" value="1"/>
</dbReference>
<dbReference type="CDD" id="cd01335">
    <property type="entry name" value="Radical_SAM"/>
    <property type="match status" value="1"/>
</dbReference>
<keyword evidence="2" id="KW-0349">Heme</keyword>
<keyword evidence="2" id="KW-0963">Cytoplasm</keyword>
<comment type="subcellular location">
    <subcellularLocation>
        <location evidence="2">Cytoplasm</location>
    </subcellularLocation>
</comment>
<comment type="caution">
    <text evidence="4">The sequence shown here is derived from an EMBL/GenBank/DDBJ whole genome shotgun (WGS) entry which is preliminary data.</text>
</comment>
<gene>
    <name evidence="4" type="ORF">GCM10007049_14970</name>
</gene>
<dbReference type="InterPro" id="IPR034505">
    <property type="entry name" value="Coproporphyrinogen-III_oxidase"/>
</dbReference>
<keyword evidence="2" id="KW-0411">Iron-sulfur</keyword>
<keyword evidence="5" id="KW-1185">Reference proteome</keyword>
<evidence type="ECO:0000256" key="2">
    <source>
        <dbReference type="RuleBase" id="RU364116"/>
    </source>
</evidence>
<keyword evidence="2" id="KW-0408">Iron</keyword>
<organism evidence="4 5">
    <name type="scientific">Echinicola pacifica</name>
    <dbReference type="NCBI Taxonomy" id="346377"/>
    <lineage>
        <taxon>Bacteria</taxon>
        <taxon>Pseudomonadati</taxon>
        <taxon>Bacteroidota</taxon>
        <taxon>Cytophagia</taxon>
        <taxon>Cytophagales</taxon>
        <taxon>Cyclobacteriaceae</taxon>
        <taxon>Echinicola</taxon>
    </lineage>
</organism>
<dbReference type="Proteomes" id="UP000619457">
    <property type="component" value="Unassembled WGS sequence"/>
</dbReference>
<accession>A0A918PTX6</accession>
<dbReference type="GO" id="GO:0046872">
    <property type="term" value="F:metal ion binding"/>
    <property type="evidence" value="ECO:0007669"/>
    <property type="project" value="UniProtKB-UniRule"/>
</dbReference>
<comment type="function">
    <text evidence="2">Probably acts as a heme chaperone, transferring heme to an unknown acceptor. Binds one molecule of heme per monomer, possibly covalently. Binds 1 [4Fe-4S] cluster. The cluster is coordinated with 3 cysteines and an exchangeable S-adenosyl-L-methionine.</text>
</comment>
<evidence type="ECO:0000256" key="1">
    <source>
        <dbReference type="ARBA" id="ARBA00006100"/>
    </source>
</evidence>
<dbReference type="PROSITE" id="PS51918">
    <property type="entry name" value="RADICAL_SAM"/>
    <property type="match status" value="1"/>
</dbReference>
<dbReference type="GO" id="GO:0006779">
    <property type="term" value="P:porphyrin-containing compound biosynthetic process"/>
    <property type="evidence" value="ECO:0007669"/>
    <property type="project" value="InterPro"/>
</dbReference>
<keyword evidence="2" id="KW-0479">Metal-binding</keyword>
<dbReference type="InterPro" id="IPR004559">
    <property type="entry name" value="HemW-like"/>
</dbReference>
<keyword evidence="2" id="KW-0143">Chaperone</keyword>
<dbReference type="InterPro" id="IPR006638">
    <property type="entry name" value="Elp3/MiaA/NifB-like_rSAM"/>
</dbReference>
<evidence type="ECO:0000313" key="4">
    <source>
        <dbReference type="EMBL" id="GGZ23097.1"/>
    </source>
</evidence>
<dbReference type="Gene3D" id="3.30.750.200">
    <property type="match status" value="1"/>
</dbReference>
<dbReference type="InterPro" id="IPR058240">
    <property type="entry name" value="rSAM_sf"/>
</dbReference>
<dbReference type="Pfam" id="PF06969">
    <property type="entry name" value="HemN_C"/>
    <property type="match status" value="1"/>
</dbReference>
<dbReference type="InterPro" id="IPR007197">
    <property type="entry name" value="rSAM"/>
</dbReference>
<sequence>MISKELVLQKDYLKDAPISTIYFGGGTPSLLEARELELILDTIHRHYAVSLKEVTIETNPDDLHEQKIQELKLLGFDRLSIGVQSFNDEVLKFYNRAHNSKESISSIEKARAYGFTKMSIDLMYGFPSEDHMIWKSDLAQAILLDPGHISSYCLSIEEDTALGRWTKKGTFAPATEDFAAEQFELLQSELGQAGYIQYEISNFGKEDDFAVHNTNYWRGTPYLGVGPSAHSFDGKSRQSNISNNGKYIRSLRESQVPYTLETLSAQDLTNEYILTSLRTVWGVDLQVLQNRHNIDLEGEKRLEIDQFINQKMMVKQGDFLILSPQGKLLADYIAEKLFV</sequence>
<dbReference type="SUPFAM" id="SSF102114">
    <property type="entry name" value="Radical SAM enzymes"/>
    <property type="match status" value="1"/>
</dbReference>
<name>A0A918PTX6_9BACT</name>
<dbReference type="AlphaFoldDB" id="A0A918PTX6"/>
<proteinExistence type="inferred from homology"/>
<reference evidence="4" key="2">
    <citation type="submission" date="2020-09" db="EMBL/GenBank/DDBJ databases">
        <authorList>
            <person name="Sun Q."/>
            <person name="Kim S."/>
        </authorList>
    </citation>
    <scope>NUCLEOTIDE SEQUENCE</scope>
    <source>
        <strain evidence="4">KCTC 12368</strain>
    </source>
</reference>
<dbReference type="NCBIfam" id="TIGR00539">
    <property type="entry name" value="hemN_rel"/>
    <property type="match status" value="1"/>
</dbReference>
<evidence type="ECO:0000259" key="3">
    <source>
        <dbReference type="PROSITE" id="PS51918"/>
    </source>
</evidence>
<dbReference type="GO" id="GO:0004109">
    <property type="term" value="F:coproporphyrinogen oxidase activity"/>
    <property type="evidence" value="ECO:0007669"/>
    <property type="project" value="InterPro"/>
</dbReference>
<dbReference type="PANTHER" id="PTHR13932">
    <property type="entry name" value="COPROPORPHYRINIGEN III OXIDASE"/>
    <property type="match status" value="1"/>
</dbReference>
<dbReference type="PANTHER" id="PTHR13932:SF5">
    <property type="entry name" value="RADICAL S-ADENOSYL METHIONINE DOMAIN-CONTAINING PROTEIN 1, MITOCHONDRIAL"/>
    <property type="match status" value="1"/>
</dbReference>
<dbReference type="EMBL" id="BMWX01000002">
    <property type="protein sequence ID" value="GGZ23097.1"/>
    <property type="molecule type" value="Genomic_DNA"/>
</dbReference>
<dbReference type="GO" id="GO:0051539">
    <property type="term" value="F:4 iron, 4 sulfur cluster binding"/>
    <property type="evidence" value="ECO:0007669"/>
    <property type="project" value="UniProtKB-UniRule"/>
</dbReference>
<dbReference type="GO" id="GO:0005737">
    <property type="term" value="C:cytoplasm"/>
    <property type="evidence" value="ECO:0007669"/>
    <property type="project" value="UniProtKB-SubCell"/>
</dbReference>
<dbReference type="Pfam" id="PF04055">
    <property type="entry name" value="Radical_SAM"/>
    <property type="match status" value="1"/>
</dbReference>
<protein>
    <recommendedName>
        <fullName evidence="2">Heme chaperone HemW</fullName>
    </recommendedName>
</protein>
<feature type="domain" description="Radical SAM core" evidence="3">
    <location>
        <begin position="1"/>
        <end position="193"/>
    </location>
</feature>
<comment type="similarity">
    <text evidence="1">Belongs to the anaerobic coproporphyrinogen-III oxidase family. HemW subfamily.</text>
</comment>